<sequence>MDYKETDLQKERDPTMAINLGKDDEERQHKEAILEKYPIGLNYVTSNNFDTVAKGIDIIYDSIRFDDSINLPEEIFEVVSNYALLFLNIDELKATHPEYSDQTINTVIVKSTIIVANHFKDDSKLQFLMSNGFFIRFITAQMTNYYFFLLIKFISFHKEFMAFVLHETNIFDRIIDTFQKFDLKNESTWKNIDFLSIFVFCQNFIQIYMENQDDIEFPLNIDQIIQIILTSTRILRFFDAKTLSNAIKFYVVASTNHELLAAMINEKIILSIQRIFEISVYLPTCNNIIRNILQILLSISDFSDLNQYLLTDEVQIWNFLFAIEEQIDDTTIHAYIAELESRLIFLDPKTAFYDRIENIVEHLPYKYKEEWYLKLLETIFHCNDEIFKAILSNSGFLFKILTLYPDQNNDREKLLTYLELCLGMKINLFSVPLNDARYSEFINNEDEFADWIIELYDNYQDVLNSLNDEFREPAEYVTSYLDELIQHFNDK</sequence>
<dbReference type="Proteomes" id="UP000001542">
    <property type="component" value="Unassembled WGS sequence"/>
</dbReference>
<dbReference type="InParanoid" id="A2F513"/>
<dbReference type="AlphaFoldDB" id="A2F513"/>
<keyword evidence="2" id="KW-1185">Reference proteome</keyword>
<evidence type="ECO:0000313" key="2">
    <source>
        <dbReference type="Proteomes" id="UP000001542"/>
    </source>
</evidence>
<evidence type="ECO:0000313" key="1">
    <source>
        <dbReference type="EMBL" id="EAY00017.1"/>
    </source>
</evidence>
<dbReference type="KEGG" id="tva:4757836"/>
<dbReference type="VEuPathDB" id="TrichDB:TVAG_029210"/>
<accession>A2F513</accession>
<reference evidence="1" key="1">
    <citation type="submission" date="2006-10" db="EMBL/GenBank/DDBJ databases">
        <authorList>
            <person name="Amadeo P."/>
            <person name="Zhao Q."/>
            <person name="Wortman J."/>
            <person name="Fraser-Liggett C."/>
            <person name="Carlton J."/>
        </authorList>
    </citation>
    <scope>NUCLEOTIDE SEQUENCE</scope>
    <source>
        <strain evidence="1">G3</strain>
    </source>
</reference>
<reference evidence="1" key="2">
    <citation type="journal article" date="2007" name="Science">
        <title>Draft genome sequence of the sexually transmitted pathogen Trichomonas vaginalis.</title>
        <authorList>
            <person name="Carlton J.M."/>
            <person name="Hirt R.P."/>
            <person name="Silva J.C."/>
            <person name="Delcher A.L."/>
            <person name="Schatz M."/>
            <person name="Zhao Q."/>
            <person name="Wortman J.R."/>
            <person name="Bidwell S.L."/>
            <person name="Alsmark U.C.M."/>
            <person name="Besteiro S."/>
            <person name="Sicheritz-Ponten T."/>
            <person name="Noel C.J."/>
            <person name="Dacks J.B."/>
            <person name="Foster P.G."/>
            <person name="Simillion C."/>
            <person name="Van de Peer Y."/>
            <person name="Miranda-Saavedra D."/>
            <person name="Barton G.J."/>
            <person name="Westrop G.D."/>
            <person name="Mueller S."/>
            <person name="Dessi D."/>
            <person name="Fiori P.L."/>
            <person name="Ren Q."/>
            <person name="Paulsen I."/>
            <person name="Zhang H."/>
            <person name="Bastida-Corcuera F.D."/>
            <person name="Simoes-Barbosa A."/>
            <person name="Brown M.T."/>
            <person name="Hayes R.D."/>
            <person name="Mukherjee M."/>
            <person name="Okumura C.Y."/>
            <person name="Schneider R."/>
            <person name="Smith A.J."/>
            <person name="Vanacova S."/>
            <person name="Villalvazo M."/>
            <person name="Haas B.J."/>
            <person name="Pertea M."/>
            <person name="Feldblyum T.V."/>
            <person name="Utterback T.R."/>
            <person name="Shu C.L."/>
            <person name="Osoegawa K."/>
            <person name="de Jong P.J."/>
            <person name="Hrdy I."/>
            <person name="Horvathova L."/>
            <person name="Zubacova Z."/>
            <person name="Dolezal P."/>
            <person name="Malik S.B."/>
            <person name="Logsdon J.M. Jr."/>
            <person name="Henze K."/>
            <person name="Gupta A."/>
            <person name="Wang C.C."/>
            <person name="Dunne R.L."/>
            <person name="Upcroft J.A."/>
            <person name="Upcroft P."/>
            <person name="White O."/>
            <person name="Salzberg S.L."/>
            <person name="Tang P."/>
            <person name="Chiu C.-H."/>
            <person name="Lee Y.-S."/>
            <person name="Embley T.M."/>
            <person name="Coombs G.H."/>
            <person name="Mottram J.C."/>
            <person name="Tachezy J."/>
            <person name="Fraser-Liggett C.M."/>
            <person name="Johnson P.J."/>
        </authorList>
    </citation>
    <scope>NUCLEOTIDE SEQUENCE [LARGE SCALE GENOMIC DNA]</scope>
    <source>
        <strain evidence="1">G3</strain>
    </source>
</reference>
<proteinExistence type="predicted"/>
<organism evidence="1 2">
    <name type="scientific">Trichomonas vaginalis (strain ATCC PRA-98 / G3)</name>
    <dbReference type="NCBI Taxonomy" id="412133"/>
    <lineage>
        <taxon>Eukaryota</taxon>
        <taxon>Metamonada</taxon>
        <taxon>Parabasalia</taxon>
        <taxon>Trichomonadida</taxon>
        <taxon>Trichomonadidae</taxon>
        <taxon>Trichomonas</taxon>
    </lineage>
</organism>
<gene>
    <name evidence="1" type="ORF">TVAG_029210</name>
</gene>
<protein>
    <submittedName>
        <fullName evidence="1">Uncharacterized protein</fullName>
    </submittedName>
</protein>
<name>A2F513_TRIV3</name>
<dbReference type="RefSeq" id="XP_001312946.1">
    <property type="nucleotide sequence ID" value="XM_001312945.1"/>
</dbReference>
<dbReference type="EMBL" id="DS113617">
    <property type="protein sequence ID" value="EAY00017.1"/>
    <property type="molecule type" value="Genomic_DNA"/>
</dbReference>
<dbReference type="VEuPathDB" id="TrichDB:TVAGG3_0594690"/>